<evidence type="ECO:0000313" key="1">
    <source>
        <dbReference type="EMBL" id="MBC8335200.1"/>
    </source>
</evidence>
<comment type="caution">
    <text evidence="1">The sequence shown here is derived from an EMBL/GenBank/DDBJ whole genome shotgun (WGS) entry which is preliminary data.</text>
</comment>
<reference evidence="1 2" key="1">
    <citation type="submission" date="2020-08" db="EMBL/GenBank/DDBJ databases">
        <title>Bridging the membrane lipid divide: bacteria of the FCB group superphylum have the potential to synthesize archaeal ether lipids.</title>
        <authorList>
            <person name="Villanueva L."/>
            <person name="Von Meijenfeldt F.A.B."/>
            <person name="Westbye A.B."/>
            <person name="Yadav S."/>
            <person name="Hopmans E.C."/>
            <person name="Dutilh B.E."/>
            <person name="Sinninghe Damste J.S."/>
        </authorList>
    </citation>
    <scope>NUCLEOTIDE SEQUENCE [LARGE SCALE GENOMIC DNA]</scope>
    <source>
        <strain evidence="1">NIOZ-UU36</strain>
    </source>
</reference>
<dbReference type="InterPro" id="IPR016155">
    <property type="entry name" value="Mopterin_synth/thiamin_S_b"/>
</dbReference>
<accession>A0A8J6NLG5</accession>
<dbReference type="InterPro" id="IPR012675">
    <property type="entry name" value="Beta-grasp_dom_sf"/>
</dbReference>
<evidence type="ECO:0000313" key="2">
    <source>
        <dbReference type="Proteomes" id="UP000614469"/>
    </source>
</evidence>
<dbReference type="Pfam" id="PF02597">
    <property type="entry name" value="ThiS"/>
    <property type="match status" value="1"/>
</dbReference>
<sequence>MKINLQLYSILREKLPASAKGRAVMHFDEGAMLADLLGELDIQRKVVISVNGTHETNKAYPLQDGDIVRIFSSISGG</sequence>
<dbReference type="Gene3D" id="3.10.20.30">
    <property type="match status" value="1"/>
</dbReference>
<gene>
    <name evidence="1" type="ORF">H8E29_08050</name>
</gene>
<proteinExistence type="predicted"/>
<dbReference type="Proteomes" id="UP000614469">
    <property type="component" value="Unassembled WGS sequence"/>
</dbReference>
<name>A0A8J6NLG5_9CHLR</name>
<dbReference type="AlphaFoldDB" id="A0A8J6NLG5"/>
<dbReference type="InterPro" id="IPR003749">
    <property type="entry name" value="ThiS/MoaD-like"/>
</dbReference>
<organism evidence="1 2">
    <name type="scientific">Candidatus Desulfolinea nitratireducens</name>
    <dbReference type="NCBI Taxonomy" id="2841698"/>
    <lineage>
        <taxon>Bacteria</taxon>
        <taxon>Bacillati</taxon>
        <taxon>Chloroflexota</taxon>
        <taxon>Anaerolineae</taxon>
        <taxon>Anaerolineales</taxon>
        <taxon>Anaerolineales incertae sedis</taxon>
        <taxon>Candidatus Desulfolinea</taxon>
    </lineage>
</organism>
<dbReference type="EMBL" id="JACNJN010000094">
    <property type="protein sequence ID" value="MBC8335200.1"/>
    <property type="molecule type" value="Genomic_DNA"/>
</dbReference>
<protein>
    <submittedName>
        <fullName evidence="1">MoaD/ThiS family protein</fullName>
    </submittedName>
</protein>
<dbReference type="SUPFAM" id="SSF54285">
    <property type="entry name" value="MoaD/ThiS"/>
    <property type="match status" value="1"/>
</dbReference>